<dbReference type="eggNOG" id="ENOG502SDTF">
    <property type="taxonomic scope" value="Eukaryota"/>
</dbReference>
<feature type="domain" description="DUF4485" evidence="3">
    <location>
        <begin position="10"/>
        <end position="89"/>
    </location>
</feature>
<dbReference type="PhylomeDB" id="D6WYJ3"/>
<accession>D6WYJ3</accession>
<dbReference type="KEGG" id="tca:103314101"/>
<dbReference type="AlphaFoldDB" id="D6WYJ3"/>
<reference evidence="4 5" key="2">
    <citation type="journal article" date="2010" name="Nucleic Acids Res.">
        <title>BeetleBase in 2010: revisions to provide comprehensive genomic information for Tribolium castaneum.</title>
        <authorList>
            <person name="Kim H.S."/>
            <person name="Murphy T."/>
            <person name="Xia J."/>
            <person name="Caragea D."/>
            <person name="Park Y."/>
            <person name="Beeman R.W."/>
            <person name="Lorenzen M.D."/>
            <person name="Butcher S."/>
            <person name="Manak J.R."/>
            <person name="Brown S.J."/>
        </authorList>
    </citation>
    <scope>GENOME REANNOTATION</scope>
    <source>
        <strain evidence="4 5">Georgia GA2</strain>
    </source>
</reference>
<feature type="coiled-coil region" evidence="1">
    <location>
        <begin position="344"/>
        <end position="400"/>
    </location>
</feature>
<evidence type="ECO:0000259" key="3">
    <source>
        <dbReference type="Pfam" id="PF14846"/>
    </source>
</evidence>
<sequence>MNDDVQSELLDNEFRQILLAIKPHINHIDNHYHLERYRVWLERLSNAHCTERAERNKYLLELANQIHDNVLEPPFTYNPPRGLLPRIKTFQRLQIDPAQISDKFFQNDQNQWPFIVASQSNRNLNKNKNNTWPQKKNKPIKTKLMRPFQKLGSVGQGEEKQSETSGSWYDLAETTSETHACGDKDQEDDGNNKLGTQHLMEGLKTKEEFAKKYEQEKCKGGGSFNSEKFLAEESSNRKPTAQELEALKMRMKDLLEVKNALRDTHCLTQDRKKTLETLQVKLSEAEREKAELQVILDSQKKKFVELDKIKSKEMNEFKEKFAHLRQKEVDYLKKYHKDEVASLEKSYSCKIRELEARIDSLREEYEAKIKTLSDSNMSLLQEKEQRIHELQSELKIRESQQTNQANSEQILNLKKCLSRLDKVLHRNEKDYSKKIEKLKEELDLKEVTSQVQLQAQKADLIVRTSAAKQEELRNALNSLESKYKKMVETVQTAALEAKKRDEKMIDELRGLLQKHNIQIAYTV</sequence>
<dbReference type="HOGENOM" id="CLU_521090_0_0_1"/>
<feature type="coiled-coil region" evidence="1">
    <location>
        <begin position="428"/>
        <end position="496"/>
    </location>
</feature>
<evidence type="ECO:0000313" key="4">
    <source>
        <dbReference type="EMBL" id="EFA08996.1"/>
    </source>
</evidence>
<proteinExistence type="predicted"/>
<dbReference type="Proteomes" id="UP000007266">
    <property type="component" value="Linkage group 8"/>
</dbReference>
<organism evidence="4 5">
    <name type="scientific">Tribolium castaneum</name>
    <name type="common">Red flour beetle</name>
    <dbReference type="NCBI Taxonomy" id="7070"/>
    <lineage>
        <taxon>Eukaryota</taxon>
        <taxon>Metazoa</taxon>
        <taxon>Ecdysozoa</taxon>
        <taxon>Arthropoda</taxon>
        <taxon>Hexapoda</taxon>
        <taxon>Insecta</taxon>
        <taxon>Pterygota</taxon>
        <taxon>Neoptera</taxon>
        <taxon>Endopterygota</taxon>
        <taxon>Coleoptera</taxon>
        <taxon>Polyphaga</taxon>
        <taxon>Cucujiformia</taxon>
        <taxon>Tenebrionidae</taxon>
        <taxon>Tenebrionidae incertae sedis</taxon>
        <taxon>Tribolium</taxon>
    </lineage>
</organism>
<dbReference type="STRING" id="7070.D6WYJ3"/>
<dbReference type="Pfam" id="PF14846">
    <property type="entry name" value="DUF4485"/>
    <property type="match status" value="1"/>
</dbReference>
<dbReference type="OMA" id="DECFKET"/>
<gene>
    <name evidence="4" type="primary">AUGUSTUS-3.0.2_06703</name>
    <name evidence="4" type="ORF">TcasGA2_TC006703</name>
</gene>
<evidence type="ECO:0000256" key="1">
    <source>
        <dbReference type="SAM" id="Coils"/>
    </source>
</evidence>
<dbReference type="EMBL" id="KQ971362">
    <property type="protein sequence ID" value="EFA08996.1"/>
    <property type="molecule type" value="Genomic_DNA"/>
</dbReference>
<protein>
    <recommendedName>
        <fullName evidence="3">DUF4485 domain-containing protein</fullName>
    </recommendedName>
</protein>
<dbReference type="OrthoDB" id="78101at2759"/>
<feature type="region of interest" description="Disordered" evidence="2">
    <location>
        <begin position="146"/>
        <end position="167"/>
    </location>
</feature>
<reference evidence="4 5" key="1">
    <citation type="journal article" date="2008" name="Nature">
        <title>The genome of the model beetle and pest Tribolium castaneum.</title>
        <authorList>
            <consortium name="Tribolium Genome Sequencing Consortium"/>
            <person name="Richards S."/>
            <person name="Gibbs R.A."/>
            <person name="Weinstock G.M."/>
            <person name="Brown S.J."/>
            <person name="Denell R."/>
            <person name="Beeman R.W."/>
            <person name="Gibbs R."/>
            <person name="Beeman R.W."/>
            <person name="Brown S.J."/>
            <person name="Bucher G."/>
            <person name="Friedrich M."/>
            <person name="Grimmelikhuijzen C.J."/>
            <person name="Klingler M."/>
            <person name="Lorenzen M."/>
            <person name="Richards S."/>
            <person name="Roth S."/>
            <person name="Schroder R."/>
            <person name="Tautz D."/>
            <person name="Zdobnov E.M."/>
            <person name="Muzny D."/>
            <person name="Gibbs R.A."/>
            <person name="Weinstock G.M."/>
            <person name="Attaway T."/>
            <person name="Bell S."/>
            <person name="Buhay C.J."/>
            <person name="Chandrabose M.N."/>
            <person name="Chavez D."/>
            <person name="Clerk-Blankenburg K.P."/>
            <person name="Cree A."/>
            <person name="Dao M."/>
            <person name="Davis C."/>
            <person name="Chacko J."/>
            <person name="Dinh H."/>
            <person name="Dugan-Rocha S."/>
            <person name="Fowler G."/>
            <person name="Garner T.T."/>
            <person name="Garnes J."/>
            <person name="Gnirke A."/>
            <person name="Hawes A."/>
            <person name="Hernandez J."/>
            <person name="Hines S."/>
            <person name="Holder M."/>
            <person name="Hume J."/>
            <person name="Jhangiani S.N."/>
            <person name="Joshi V."/>
            <person name="Khan Z.M."/>
            <person name="Jackson L."/>
            <person name="Kovar C."/>
            <person name="Kowis A."/>
            <person name="Lee S."/>
            <person name="Lewis L.R."/>
            <person name="Margolis J."/>
            <person name="Morgan M."/>
            <person name="Nazareth L.V."/>
            <person name="Nguyen N."/>
            <person name="Okwuonu G."/>
            <person name="Parker D."/>
            <person name="Richards S."/>
            <person name="Ruiz S.J."/>
            <person name="Santibanez J."/>
            <person name="Savard J."/>
            <person name="Scherer S.E."/>
            <person name="Schneider B."/>
            <person name="Sodergren E."/>
            <person name="Tautz D."/>
            <person name="Vattahil S."/>
            <person name="Villasana D."/>
            <person name="White C.S."/>
            <person name="Wright R."/>
            <person name="Park Y."/>
            <person name="Beeman R.W."/>
            <person name="Lord J."/>
            <person name="Oppert B."/>
            <person name="Lorenzen M."/>
            <person name="Brown S."/>
            <person name="Wang L."/>
            <person name="Savard J."/>
            <person name="Tautz D."/>
            <person name="Richards S."/>
            <person name="Weinstock G."/>
            <person name="Gibbs R.A."/>
            <person name="Liu Y."/>
            <person name="Worley K."/>
            <person name="Weinstock G."/>
            <person name="Elsik C.G."/>
            <person name="Reese J.T."/>
            <person name="Elhaik E."/>
            <person name="Landan G."/>
            <person name="Graur D."/>
            <person name="Arensburger P."/>
            <person name="Atkinson P."/>
            <person name="Beeman R.W."/>
            <person name="Beidler J."/>
            <person name="Brown S.J."/>
            <person name="Demuth J.P."/>
            <person name="Drury D.W."/>
            <person name="Du Y.Z."/>
            <person name="Fujiwara H."/>
            <person name="Lorenzen M."/>
            <person name="Maselli V."/>
            <person name="Osanai M."/>
            <person name="Park Y."/>
            <person name="Robertson H.M."/>
            <person name="Tu Z."/>
            <person name="Wang J.J."/>
            <person name="Wang S."/>
            <person name="Richards S."/>
            <person name="Song H."/>
            <person name="Zhang L."/>
            <person name="Sodergren E."/>
            <person name="Werner D."/>
            <person name="Stanke M."/>
            <person name="Morgenstern B."/>
            <person name="Solovyev V."/>
            <person name="Kosarev P."/>
            <person name="Brown G."/>
            <person name="Chen H.C."/>
            <person name="Ermolaeva O."/>
            <person name="Hlavina W."/>
            <person name="Kapustin Y."/>
            <person name="Kiryutin B."/>
            <person name="Kitts P."/>
            <person name="Maglott D."/>
            <person name="Pruitt K."/>
            <person name="Sapojnikov V."/>
            <person name="Souvorov A."/>
            <person name="Mackey A.J."/>
            <person name="Waterhouse R.M."/>
            <person name="Wyder S."/>
            <person name="Zdobnov E.M."/>
            <person name="Zdobnov E.M."/>
            <person name="Wyder S."/>
            <person name="Kriventseva E.V."/>
            <person name="Kadowaki T."/>
            <person name="Bork P."/>
            <person name="Aranda M."/>
            <person name="Bao R."/>
            <person name="Beermann A."/>
            <person name="Berns N."/>
            <person name="Bolognesi R."/>
            <person name="Bonneton F."/>
            <person name="Bopp D."/>
            <person name="Brown S.J."/>
            <person name="Bucher G."/>
            <person name="Butts T."/>
            <person name="Chaumot A."/>
            <person name="Denell R.E."/>
            <person name="Ferrier D.E."/>
            <person name="Friedrich M."/>
            <person name="Gordon C.M."/>
            <person name="Jindra M."/>
            <person name="Klingler M."/>
            <person name="Lan Q."/>
            <person name="Lattorff H.M."/>
            <person name="Laudet V."/>
            <person name="von Levetsow C."/>
            <person name="Liu Z."/>
            <person name="Lutz R."/>
            <person name="Lynch J.A."/>
            <person name="da Fonseca R.N."/>
            <person name="Posnien N."/>
            <person name="Reuter R."/>
            <person name="Roth S."/>
            <person name="Savard J."/>
            <person name="Schinko J.B."/>
            <person name="Schmitt C."/>
            <person name="Schoppmeier M."/>
            <person name="Schroder R."/>
            <person name="Shippy T.D."/>
            <person name="Simonnet F."/>
            <person name="Marques-Souza H."/>
            <person name="Tautz D."/>
            <person name="Tomoyasu Y."/>
            <person name="Trauner J."/>
            <person name="Van der Zee M."/>
            <person name="Vervoort M."/>
            <person name="Wittkopp N."/>
            <person name="Wimmer E.A."/>
            <person name="Yang X."/>
            <person name="Jones A.K."/>
            <person name="Sattelle D.B."/>
            <person name="Ebert P.R."/>
            <person name="Nelson D."/>
            <person name="Scott J.G."/>
            <person name="Beeman R.W."/>
            <person name="Muthukrishnan S."/>
            <person name="Kramer K.J."/>
            <person name="Arakane Y."/>
            <person name="Beeman R.W."/>
            <person name="Zhu Q."/>
            <person name="Hogenkamp D."/>
            <person name="Dixit R."/>
            <person name="Oppert B."/>
            <person name="Jiang H."/>
            <person name="Zou Z."/>
            <person name="Marshall J."/>
            <person name="Elpidina E."/>
            <person name="Vinokurov K."/>
            <person name="Oppert C."/>
            <person name="Zou Z."/>
            <person name="Evans J."/>
            <person name="Lu Z."/>
            <person name="Zhao P."/>
            <person name="Sumathipala N."/>
            <person name="Altincicek B."/>
            <person name="Vilcinskas A."/>
            <person name="Williams M."/>
            <person name="Hultmark D."/>
            <person name="Hetru C."/>
            <person name="Jiang H."/>
            <person name="Grimmelikhuijzen C.J."/>
            <person name="Hauser F."/>
            <person name="Cazzamali G."/>
            <person name="Williamson M."/>
            <person name="Park Y."/>
            <person name="Li B."/>
            <person name="Tanaka Y."/>
            <person name="Predel R."/>
            <person name="Neupert S."/>
            <person name="Schachtner J."/>
            <person name="Verleyen P."/>
            <person name="Raible F."/>
            <person name="Bork P."/>
            <person name="Friedrich M."/>
            <person name="Walden K.K."/>
            <person name="Robertson H.M."/>
            <person name="Angeli S."/>
            <person name="Foret S."/>
            <person name="Bucher G."/>
            <person name="Schuetz S."/>
            <person name="Maleszka R."/>
            <person name="Wimmer E.A."/>
            <person name="Beeman R.W."/>
            <person name="Lorenzen M."/>
            <person name="Tomoyasu Y."/>
            <person name="Miller S.C."/>
            <person name="Grossmann D."/>
            <person name="Bucher G."/>
        </authorList>
    </citation>
    <scope>NUCLEOTIDE SEQUENCE [LARGE SCALE GENOMIC DNA]</scope>
    <source>
        <strain evidence="4 5">Georgia GA2</strain>
    </source>
</reference>
<evidence type="ECO:0000313" key="5">
    <source>
        <dbReference type="Proteomes" id="UP000007266"/>
    </source>
</evidence>
<evidence type="ECO:0000256" key="2">
    <source>
        <dbReference type="SAM" id="MobiDB-lite"/>
    </source>
</evidence>
<keyword evidence="1" id="KW-0175">Coiled coil</keyword>
<dbReference type="InterPro" id="IPR027831">
    <property type="entry name" value="DUF4485"/>
</dbReference>
<feature type="coiled-coil region" evidence="1">
    <location>
        <begin position="244"/>
        <end position="302"/>
    </location>
</feature>
<dbReference type="InParanoid" id="D6WYJ3"/>
<name>D6WYJ3_TRICA</name>
<keyword evidence="5" id="KW-1185">Reference proteome</keyword>